<keyword evidence="6 13" id="KW-1133">Transmembrane helix</keyword>
<reference evidence="14" key="2">
    <citation type="submission" date="2021-09" db="EMBL/GenBank/DDBJ databases">
        <authorList>
            <person name="Gilroy R."/>
        </authorList>
    </citation>
    <scope>NUCLEOTIDE SEQUENCE</scope>
    <source>
        <strain evidence="14">CHK124-7917</strain>
    </source>
</reference>
<keyword evidence="9" id="KW-0594">Phospholipid biosynthesis</keyword>
<dbReference type="Proteomes" id="UP000697330">
    <property type="component" value="Unassembled WGS sequence"/>
</dbReference>
<feature type="transmembrane region" description="Helical" evidence="13">
    <location>
        <begin position="136"/>
        <end position="157"/>
    </location>
</feature>
<dbReference type="AlphaFoldDB" id="A0A921GH89"/>
<evidence type="ECO:0000256" key="2">
    <source>
        <dbReference type="ARBA" id="ARBA00010441"/>
    </source>
</evidence>
<comment type="similarity">
    <text evidence="2 12">Belongs to the CDP-alcohol phosphatidyltransferase class-I family.</text>
</comment>
<evidence type="ECO:0000313" key="15">
    <source>
        <dbReference type="Proteomes" id="UP000697330"/>
    </source>
</evidence>
<feature type="transmembrane region" description="Helical" evidence="13">
    <location>
        <begin position="7"/>
        <end position="29"/>
    </location>
</feature>
<evidence type="ECO:0000256" key="5">
    <source>
        <dbReference type="ARBA" id="ARBA00022692"/>
    </source>
</evidence>
<dbReference type="InterPro" id="IPR004570">
    <property type="entry name" value="Phosphatidylglycerol_P_synth"/>
</dbReference>
<keyword evidence="4 12" id="KW-0808">Transferase</keyword>
<feature type="transmembrane region" description="Helical" evidence="13">
    <location>
        <begin position="163"/>
        <end position="187"/>
    </location>
</feature>
<dbReference type="Pfam" id="PF01066">
    <property type="entry name" value="CDP-OH_P_transf"/>
    <property type="match status" value="1"/>
</dbReference>
<dbReference type="GO" id="GO:0016020">
    <property type="term" value="C:membrane"/>
    <property type="evidence" value="ECO:0007669"/>
    <property type="project" value="UniProtKB-SubCell"/>
</dbReference>
<dbReference type="GO" id="GO:0046474">
    <property type="term" value="P:glycerophospholipid biosynthetic process"/>
    <property type="evidence" value="ECO:0007669"/>
    <property type="project" value="TreeGrafter"/>
</dbReference>
<dbReference type="EMBL" id="DYWQ01000168">
    <property type="protein sequence ID" value="HJF46317.1"/>
    <property type="molecule type" value="Genomic_DNA"/>
</dbReference>
<proteinExistence type="inferred from homology"/>
<dbReference type="NCBIfam" id="TIGR00560">
    <property type="entry name" value="pgsA"/>
    <property type="match status" value="1"/>
</dbReference>
<sequence>MAGEKDIWTPANVVTCVRIAFIPVFMAVAMAAHGYANAPFAVAAFLIYVTLSLTDKVDGYLARSRDEITDFGKFLDPIADKLLVFSALLLLLSDGRVSVWVVFVILLREFLVSALRMVAASSGEVIAADGLGKAKTAVTMVSLCGYYLSYAVAAVGLDDLGVVSLVAWALMVAAVVLTVVSGAQYFWNARHVVFGRGE</sequence>
<evidence type="ECO:0000256" key="4">
    <source>
        <dbReference type="ARBA" id="ARBA00022679"/>
    </source>
</evidence>
<dbReference type="InterPro" id="IPR000462">
    <property type="entry name" value="CDP-OH_P_trans"/>
</dbReference>
<gene>
    <name evidence="14" type="primary">pgsA</name>
    <name evidence="14" type="ORF">K8U72_11160</name>
</gene>
<evidence type="ECO:0000256" key="11">
    <source>
        <dbReference type="NCBIfam" id="TIGR00560"/>
    </source>
</evidence>
<dbReference type="InterPro" id="IPR048254">
    <property type="entry name" value="CDP_ALCOHOL_P_TRANSF_CS"/>
</dbReference>
<accession>A0A921GH89</accession>
<comment type="caution">
    <text evidence="14">The sequence shown here is derived from an EMBL/GenBank/DDBJ whole genome shotgun (WGS) entry which is preliminary data.</text>
</comment>
<protein>
    <recommendedName>
        <fullName evidence="11">CDP-diacylglycerol--glycerol-3-phosphate 3-phosphatidyltransferase</fullName>
        <ecNumber evidence="11">2.7.8.5</ecNumber>
    </recommendedName>
</protein>
<organism evidence="14 15">
    <name type="scientific">Thermophilibacter provencensis</name>
    <dbReference type="NCBI Taxonomy" id="1852386"/>
    <lineage>
        <taxon>Bacteria</taxon>
        <taxon>Bacillati</taxon>
        <taxon>Actinomycetota</taxon>
        <taxon>Coriobacteriia</taxon>
        <taxon>Coriobacteriales</taxon>
        <taxon>Atopobiaceae</taxon>
        <taxon>Thermophilibacter</taxon>
    </lineage>
</organism>
<keyword evidence="10" id="KW-1208">Phospholipid metabolism</keyword>
<dbReference type="EC" id="2.7.8.5" evidence="11"/>
<dbReference type="PANTHER" id="PTHR14269">
    <property type="entry name" value="CDP-DIACYLGLYCEROL--GLYCEROL-3-PHOSPHATE 3-PHOSPHATIDYLTRANSFERASE-RELATED"/>
    <property type="match status" value="1"/>
</dbReference>
<dbReference type="PROSITE" id="PS00379">
    <property type="entry name" value="CDP_ALCOHOL_P_TRANSF"/>
    <property type="match status" value="1"/>
</dbReference>
<evidence type="ECO:0000256" key="12">
    <source>
        <dbReference type="RuleBase" id="RU003750"/>
    </source>
</evidence>
<dbReference type="PANTHER" id="PTHR14269:SF62">
    <property type="entry name" value="CDP-DIACYLGLYCEROL--GLYCEROL-3-PHOSPHATE 3-PHOSPHATIDYLTRANSFERASE 1, CHLOROPLASTIC"/>
    <property type="match status" value="1"/>
</dbReference>
<dbReference type="PIRSF" id="PIRSF000847">
    <property type="entry name" value="Phos_ph_gly_syn"/>
    <property type="match status" value="1"/>
</dbReference>
<keyword evidence="8 13" id="KW-0472">Membrane</keyword>
<keyword evidence="7" id="KW-0443">Lipid metabolism</keyword>
<dbReference type="Gene3D" id="1.20.120.1760">
    <property type="match status" value="1"/>
</dbReference>
<keyword evidence="3" id="KW-0444">Lipid biosynthesis</keyword>
<evidence type="ECO:0000256" key="7">
    <source>
        <dbReference type="ARBA" id="ARBA00023098"/>
    </source>
</evidence>
<comment type="subcellular location">
    <subcellularLocation>
        <location evidence="1">Membrane</location>
        <topology evidence="1">Multi-pass membrane protein</topology>
    </subcellularLocation>
</comment>
<dbReference type="InterPro" id="IPR050324">
    <property type="entry name" value="CDP-alcohol_PTase-I"/>
</dbReference>
<reference evidence="14" key="1">
    <citation type="journal article" date="2021" name="PeerJ">
        <title>Extensive microbial diversity within the chicken gut microbiome revealed by metagenomics and culture.</title>
        <authorList>
            <person name="Gilroy R."/>
            <person name="Ravi A."/>
            <person name="Getino M."/>
            <person name="Pursley I."/>
            <person name="Horton D.L."/>
            <person name="Alikhan N.F."/>
            <person name="Baker D."/>
            <person name="Gharbi K."/>
            <person name="Hall N."/>
            <person name="Watson M."/>
            <person name="Adriaenssens E.M."/>
            <person name="Foster-Nyarko E."/>
            <person name="Jarju S."/>
            <person name="Secka A."/>
            <person name="Antonio M."/>
            <person name="Oren A."/>
            <person name="Chaudhuri R.R."/>
            <person name="La Ragione R."/>
            <person name="Hildebrand F."/>
            <person name="Pallen M.J."/>
        </authorList>
    </citation>
    <scope>NUCLEOTIDE SEQUENCE</scope>
    <source>
        <strain evidence="14">CHK124-7917</strain>
    </source>
</reference>
<evidence type="ECO:0000256" key="10">
    <source>
        <dbReference type="ARBA" id="ARBA00023264"/>
    </source>
</evidence>
<keyword evidence="5 13" id="KW-0812">Transmembrane</keyword>
<evidence type="ECO:0000256" key="3">
    <source>
        <dbReference type="ARBA" id="ARBA00022516"/>
    </source>
</evidence>
<evidence type="ECO:0000256" key="6">
    <source>
        <dbReference type="ARBA" id="ARBA00022989"/>
    </source>
</evidence>
<evidence type="ECO:0000256" key="13">
    <source>
        <dbReference type="SAM" id="Phobius"/>
    </source>
</evidence>
<evidence type="ECO:0000256" key="8">
    <source>
        <dbReference type="ARBA" id="ARBA00023136"/>
    </source>
</evidence>
<evidence type="ECO:0000256" key="1">
    <source>
        <dbReference type="ARBA" id="ARBA00004141"/>
    </source>
</evidence>
<evidence type="ECO:0000313" key="14">
    <source>
        <dbReference type="EMBL" id="HJF46317.1"/>
    </source>
</evidence>
<name>A0A921GH89_9ACTN</name>
<dbReference type="GO" id="GO:0008444">
    <property type="term" value="F:CDP-diacylglycerol-glycerol-3-phosphate 3-phosphatidyltransferase activity"/>
    <property type="evidence" value="ECO:0007669"/>
    <property type="project" value="UniProtKB-UniRule"/>
</dbReference>
<dbReference type="RefSeq" id="WP_274959812.1">
    <property type="nucleotide sequence ID" value="NZ_DYWQ01000168.1"/>
</dbReference>
<evidence type="ECO:0000256" key="9">
    <source>
        <dbReference type="ARBA" id="ARBA00023209"/>
    </source>
</evidence>
<dbReference type="InterPro" id="IPR043130">
    <property type="entry name" value="CDP-OH_PTrfase_TM_dom"/>
</dbReference>